<keyword evidence="4" id="KW-1185">Reference proteome</keyword>
<dbReference type="Pfam" id="PF25484">
    <property type="entry name" value="DUF7907"/>
    <property type="match status" value="1"/>
</dbReference>
<evidence type="ECO:0000313" key="4">
    <source>
        <dbReference type="Proteomes" id="UP001166286"/>
    </source>
</evidence>
<dbReference type="InterPro" id="IPR057229">
    <property type="entry name" value="DUF7907"/>
</dbReference>
<evidence type="ECO:0000313" key="3">
    <source>
        <dbReference type="EMBL" id="KAK0508166.1"/>
    </source>
</evidence>
<evidence type="ECO:0000256" key="1">
    <source>
        <dbReference type="SAM" id="SignalP"/>
    </source>
</evidence>
<dbReference type="Proteomes" id="UP001166286">
    <property type="component" value="Unassembled WGS sequence"/>
</dbReference>
<feature type="chain" id="PRO_5041210706" description="DUF7907 domain-containing protein" evidence="1">
    <location>
        <begin position="21"/>
        <end position="185"/>
    </location>
</feature>
<keyword evidence="1" id="KW-0732">Signal</keyword>
<evidence type="ECO:0000259" key="2">
    <source>
        <dbReference type="Pfam" id="PF25484"/>
    </source>
</evidence>
<sequence>MLLCSPWIFALTCSVPCILAIPATSNSSVASTDTTVTQPDQYYLKTCVKGTGNQAKEGLYVTSYHTGAGTSDVTLEGIDVASVGFLNGTHQQFDYDTPFPWGLQMGGDDNYAAWEFALINASYGDEGFYFNKSGLQWNETEGGFNGWLACDWWHGVPQLFWNYVYYDYSIPSSCAEVDLIPVPVS</sequence>
<accession>A0AA39U5F1</accession>
<name>A0AA39U5F1_9LECA</name>
<dbReference type="EMBL" id="JAFEKC020000021">
    <property type="protein sequence ID" value="KAK0508166.1"/>
    <property type="molecule type" value="Genomic_DNA"/>
</dbReference>
<dbReference type="AlphaFoldDB" id="A0AA39U5F1"/>
<proteinExistence type="predicted"/>
<comment type="caution">
    <text evidence="3">The sequence shown here is derived from an EMBL/GenBank/DDBJ whole genome shotgun (WGS) entry which is preliminary data.</text>
</comment>
<gene>
    <name evidence="3" type="ORF">JMJ35_009250</name>
</gene>
<feature type="domain" description="DUF7907" evidence="2">
    <location>
        <begin position="40"/>
        <end position="182"/>
    </location>
</feature>
<organism evidence="3 4">
    <name type="scientific">Cladonia borealis</name>
    <dbReference type="NCBI Taxonomy" id="184061"/>
    <lineage>
        <taxon>Eukaryota</taxon>
        <taxon>Fungi</taxon>
        <taxon>Dikarya</taxon>
        <taxon>Ascomycota</taxon>
        <taxon>Pezizomycotina</taxon>
        <taxon>Lecanoromycetes</taxon>
        <taxon>OSLEUM clade</taxon>
        <taxon>Lecanoromycetidae</taxon>
        <taxon>Lecanorales</taxon>
        <taxon>Lecanorineae</taxon>
        <taxon>Cladoniaceae</taxon>
        <taxon>Cladonia</taxon>
    </lineage>
</organism>
<protein>
    <recommendedName>
        <fullName evidence="2">DUF7907 domain-containing protein</fullName>
    </recommendedName>
</protein>
<reference evidence="3" key="1">
    <citation type="submission" date="2023-03" db="EMBL/GenBank/DDBJ databases">
        <title>Complete genome of Cladonia borealis.</title>
        <authorList>
            <person name="Park H."/>
        </authorList>
    </citation>
    <scope>NUCLEOTIDE SEQUENCE</scope>
    <source>
        <strain evidence="3">ANT050790</strain>
    </source>
</reference>
<feature type="signal peptide" evidence="1">
    <location>
        <begin position="1"/>
        <end position="20"/>
    </location>
</feature>